<keyword evidence="1" id="KW-0175">Coiled coil</keyword>
<dbReference type="VEuPathDB" id="FungiDB:BCV72DRAFT_223347"/>
<accession>A0A1X0RBS6</accession>
<feature type="region of interest" description="Disordered" evidence="2">
    <location>
        <begin position="349"/>
        <end position="398"/>
    </location>
</feature>
<feature type="region of interest" description="Disordered" evidence="2">
    <location>
        <begin position="1"/>
        <end position="25"/>
    </location>
</feature>
<proteinExistence type="predicted"/>
<feature type="compositionally biased region" description="Basic residues" evidence="2">
    <location>
        <begin position="7"/>
        <end position="18"/>
    </location>
</feature>
<protein>
    <recommendedName>
        <fullName evidence="4">Caprin-1 dimerization domain-containing protein</fullName>
    </recommendedName>
</protein>
<evidence type="ECO:0000256" key="1">
    <source>
        <dbReference type="SAM" id="Coils"/>
    </source>
</evidence>
<dbReference type="Proteomes" id="UP000242414">
    <property type="component" value="Unassembled WGS sequence"/>
</dbReference>
<gene>
    <name evidence="3" type="ORF">BCV72DRAFT_223347</name>
</gene>
<evidence type="ECO:0000256" key="2">
    <source>
        <dbReference type="SAM" id="MobiDB-lite"/>
    </source>
</evidence>
<feature type="compositionally biased region" description="Basic and acidic residues" evidence="2">
    <location>
        <begin position="252"/>
        <end position="267"/>
    </location>
</feature>
<evidence type="ECO:0008006" key="4">
    <source>
        <dbReference type="Google" id="ProtNLM"/>
    </source>
</evidence>
<feature type="compositionally biased region" description="Low complexity" evidence="2">
    <location>
        <begin position="242"/>
        <end position="251"/>
    </location>
</feature>
<evidence type="ECO:0000313" key="3">
    <source>
        <dbReference type="EMBL" id="ORE09456.1"/>
    </source>
</evidence>
<name>A0A1X0RBS6_RHIZD</name>
<dbReference type="EMBL" id="KV921876">
    <property type="protein sequence ID" value="ORE09456.1"/>
    <property type="molecule type" value="Genomic_DNA"/>
</dbReference>
<feature type="region of interest" description="Disordered" evidence="2">
    <location>
        <begin position="235"/>
        <end position="271"/>
    </location>
</feature>
<feature type="compositionally biased region" description="Basic residues" evidence="2">
    <location>
        <begin position="360"/>
        <end position="386"/>
    </location>
</feature>
<feature type="coiled-coil region" evidence="1">
    <location>
        <begin position="28"/>
        <end position="66"/>
    </location>
</feature>
<dbReference type="OrthoDB" id="2281123at2759"/>
<feature type="compositionally biased region" description="Basic and acidic residues" evidence="2">
    <location>
        <begin position="387"/>
        <end position="398"/>
    </location>
</feature>
<organism evidence="3">
    <name type="scientific">Rhizopus microsporus var. microsporus</name>
    <dbReference type="NCBI Taxonomy" id="86635"/>
    <lineage>
        <taxon>Eukaryota</taxon>
        <taxon>Fungi</taxon>
        <taxon>Fungi incertae sedis</taxon>
        <taxon>Mucoromycota</taxon>
        <taxon>Mucoromycotina</taxon>
        <taxon>Mucoromycetes</taxon>
        <taxon>Mucorales</taxon>
        <taxon>Mucorineae</taxon>
        <taxon>Rhizopodaceae</taxon>
        <taxon>Rhizopus</taxon>
    </lineage>
</organism>
<sequence length="398" mass="46249">MNEQKAKKPFKRTIKKRSLQPPPIHPHIEQIQTEINSLQAELDELKVKEEEQLTEEERMKKQITEACLEKYQTTLKNLTDTEIKDKLRAYHENYIEKEIKYKVENQTLALLQFLYIVRLAQFGLFSAIQVENASEKLFAVNDFCDQLIGASVYAAKDPSYKIRSQKRKFVFEALKKFELSSEDTVTTINDVTFKQIKTLFDDIWNNTIDEKRALDRVHSEDPTWLIIPADSPVPGHVTLHTNQNEPSLSSSNEEKKNEQQNEEKESADIENSVLNEEHDKVEIKELDDKKSEQPELIIGTEGEDHEEDHTYHINGDTLDSKEEYDYVRKHSESEHDNWRNRGSIDNNFRGRGRGIPTIHGFRRGTGRGRYIRGRGARGMPRGRGKGRGYDRNDYVGTE</sequence>
<reference evidence="3" key="1">
    <citation type="journal article" date="2016" name="Proc. Natl. Acad. Sci. U.S.A.">
        <title>Lipid metabolic changes in an early divergent fungus govern the establishment of a mutualistic symbiosis with endobacteria.</title>
        <authorList>
            <person name="Lastovetsky O.A."/>
            <person name="Gaspar M.L."/>
            <person name="Mondo S.J."/>
            <person name="LaButti K.M."/>
            <person name="Sandor L."/>
            <person name="Grigoriev I.V."/>
            <person name="Henry S.A."/>
            <person name="Pawlowska T.E."/>
        </authorList>
    </citation>
    <scope>NUCLEOTIDE SEQUENCE [LARGE SCALE GENOMIC DNA]</scope>
    <source>
        <strain evidence="3">ATCC 52814</strain>
    </source>
</reference>
<dbReference type="AlphaFoldDB" id="A0A1X0RBS6"/>